<keyword evidence="6" id="KW-1185">Reference proteome</keyword>
<dbReference type="Proteomes" id="UP000799444">
    <property type="component" value="Unassembled WGS sequence"/>
</dbReference>
<feature type="region of interest" description="Disordered" evidence="4">
    <location>
        <begin position="250"/>
        <end position="369"/>
    </location>
</feature>
<evidence type="ECO:0000256" key="3">
    <source>
        <dbReference type="SAM" id="Coils"/>
    </source>
</evidence>
<name>A0A9P4UYJ7_9PLEO</name>
<protein>
    <submittedName>
        <fullName evidence="5">Uncharacterized protein</fullName>
    </submittedName>
</protein>
<sequence length="391" mass="43643">MASNGKVPKGKIPPKNTKNKEMAAKMKPFEPLPQDEEDALHNSTRLLAIESRPFARVASLLTPDALNNNNLRPEQLPTPPPDAAADEAAKAKHAAEVARVEEQHRKVEAENQKLFNEINALNLSILRMDQTCRSNIQERERYAAQKDDILAQQIIVKNNIENRRRELAAAKQKQAQRKKFDKQAQRITKNKMLKPRDELAVLNSKLDEEIADLQQQVQASSETLGERRKQFGLIGEQLTEMHRMIKDEKEEAERKEGMMKDDTEEGEGSVTRGQVSRGATPRPDGEATPMHESANDANMLKGVLKGQLAPYSTGPSPRLSPALSGMVEDDPIDDDGKTLSDDKPEDDEEDGEVLKSDTEADGDKMDTERVTAINELRTQFRAISEEAPATE</sequence>
<feature type="compositionally biased region" description="Basic and acidic residues" evidence="4">
    <location>
        <begin position="352"/>
        <end position="369"/>
    </location>
</feature>
<evidence type="ECO:0000256" key="1">
    <source>
        <dbReference type="ARBA" id="ARBA00004123"/>
    </source>
</evidence>
<keyword evidence="3" id="KW-0175">Coiled coil</keyword>
<feature type="compositionally biased region" description="Basic and acidic residues" evidence="4">
    <location>
        <begin position="250"/>
        <end position="261"/>
    </location>
</feature>
<evidence type="ECO:0000256" key="2">
    <source>
        <dbReference type="ARBA" id="ARBA00023242"/>
    </source>
</evidence>
<accession>A0A9P4UYJ7</accession>
<dbReference type="GO" id="GO:0000445">
    <property type="term" value="C:THO complex part of transcription export complex"/>
    <property type="evidence" value="ECO:0007669"/>
    <property type="project" value="InterPro"/>
</dbReference>
<evidence type="ECO:0000313" key="6">
    <source>
        <dbReference type="Proteomes" id="UP000799444"/>
    </source>
</evidence>
<comment type="subcellular location">
    <subcellularLocation>
        <location evidence="1">Nucleus</location>
    </subcellularLocation>
</comment>
<dbReference type="AlphaFoldDB" id="A0A9P4UYJ7"/>
<feature type="region of interest" description="Disordered" evidence="4">
    <location>
        <begin position="1"/>
        <end position="38"/>
    </location>
</feature>
<comment type="caution">
    <text evidence="5">The sequence shown here is derived from an EMBL/GenBank/DDBJ whole genome shotgun (WGS) entry which is preliminary data.</text>
</comment>
<gene>
    <name evidence="5" type="ORF">EJ04DRAFT_515461</name>
</gene>
<feature type="coiled-coil region" evidence="3">
    <location>
        <begin position="90"/>
        <end position="124"/>
    </location>
</feature>
<dbReference type="OrthoDB" id="205166at2759"/>
<dbReference type="EMBL" id="ML996225">
    <property type="protein sequence ID" value="KAF2730141.1"/>
    <property type="molecule type" value="Genomic_DNA"/>
</dbReference>
<reference evidence="5" key="1">
    <citation type="journal article" date="2020" name="Stud. Mycol.">
        <title>101 Dothideomycetes genomes: a test case for predicting lifestyles and emergence of pathogens.</title>
        <authorList>
            <person name="Haridas S."/>
            <person name="Albert R."/>
            <person name="Binder M."/>
            <person name="Bloem J."/>
            <person name="Labutti K."/>
            <person name="Salamov A."/>
            <person name="Andreopoulos B."/>
            <person name="Baker S."/>
            <person name="Barry K."/>
            <person name="Bills G."/>
            <person name="Bluhm B."/>
            <person name="Cannon C."/>
            <person name="Castanera R."/>
            <person name="Culley D."/>
            <person name="Daum C."/>
            <person name="Ezra D."/>
            <person name="Gonzalez J."/>
            <person name="Henrissat B."/>
            <person name="Kuo A."/>
            <person name="Liang C."/>
            <person name="Lipzen A."/>
            <person name="Lutzoni F."/>
            <person name="Magnuson J."/>
            <person name="Mondo S."/>
            <person name="Nolan M."/>
            <person name="Ohm R."/>
            <person name="Pangilinan J."/>
            <person name="Park H.-J."/>
            <person name="Ramirez L."/>
            <person name="Alfaro M."/>
            <person name="Sun H."/>
            <person name="Tritt A."/>
            <person name="Yoshinaga Y."/>
            <person name="Zwiers L.-H."/>
            <person name="Turgeon B."/>
            <person name="Goodwin S."/>
            <person name="Spatafora J."/>
            <person name="Crous P."/>
            <person name="Grigoriev I."/>
        </authorList>
    </citation>
    <scope>NUCLEOTIDE SEQUENCE</scope>
    <source>
        <strain evidence="5">CBS 125425</strain>
    </source>
</reference>
<evidence type="ECO:0000313" key="5">
    <source>
        <dbReference type="EMBL" id="KAF2730141.1"/>
    </source>
</evidence>
<feature type="compositionally biased region" description="Basic and acidic residues" evidence="4">
    <location>
        <begin position="18"/>
        <end position="28"/>
    </location>
</feature>
<dbReference type="Pfam" id="PF05615">
    <property type="entry name" value="THOC7"/>
    <property type="match status" value="1"/>
</dbReference>
<dbReference type="InterPro" id="IPR008501">
    <property type="entry name" value="THOC7/Mft1"/>
</dbReference>
<dbReference type="GO" id="GO:0006397">
    <property type="term" value="P:mRNA processing"/>
    <property type="evidence" value="ECO:0007669"/>
    <property type="project" value="InterPro"/>
</dbReference>
<feature type="region of interest" description="Disordered" evidence="4">
    <location>
        <begin position="65"/>
        <end position="84"/>
    </location>
</feature>
<proteinExistence type="predicted"/>
<keyword evidence="2" id="KW-0539">Nucleus</keyword>
<organism evidence="5 6">
    <name type="scientific">Polyplosphaeria fusca</name>
    <dbReference type="NCBI Taxonomy" id="682080"/>
    <lineage>
        <taxon>Eukaryota</taxon>
        <taxon>Fungi</taxon>
        <taxon>Dikarya</taxon>
        <taxon>Ascomycota</taxon>
        <taxon>Pezizomycotina</taxon>
        <taxon>Dothideomycetes</taxon>
        <taxon>Pleosporomycetidae</taxon>
        <taxon>Pleosporales</taxon>
        <taxon>Tetraplosphaeriaceae</taxon>
        <taxon>Polyplosphaeria</taxon>
    </lineage>
</organism>
<evidence type="ECO:0000256" key="4">
    <source>
        <dbReference type="SAM" id="MobiDB-lite"/>
    </source>
</evidence>